<reference evidence="5 6" key="1">
    <citation type="submission" date="2023-01" db="EMBL/GenBank/DDBJ databases">
        <title>Analysis of 21 Apiospora genomes using comparative genomics revels a genus with tremendous synthesis potential of carbohydrate active enzymes and secondary metabolites.</title>
        <authorList>
            <person name="Sorensen T."/>
        </authorList>
    </citation>
    <scope>NUCLEOTIDE SEQUENCE [LARGE SCALE GENOMIC DNA]</scope>
    <source>
        <strain evidence="5 6">CBS 33761</strain>
    </source>
</reference>
<comment type="caution">
    <text evidence="5">The sequence shown here is derived from an EMBL/GenBank/DDBJ whole genome shotgun (WGS) entry which is preliminary data.</text>
</comment>
<evidence type="ECO:0000259" key="4">
    <source>
        <dbReference type="PROSITE" id="PS50048"/>
    </source>
</evidence>
<dbReference type="PROSITE" id="PS50048">
    <property type="entry name" value="ZN2_CY6_FUNGAL_2"/>
    <property type="match status" value="1"/>
</dbReference>
<feature type="region of interest" description="Disordered" evidence="3">
    <location>
        <begin position="73"/>
        <end position="119"/>
    </location>
</feature>
<proteinExistence type="predicted"/>
<dbReference type="EMBL" id="JAQQWK010000013">
    <property type="protein sequence ID" value="KAK8017720.1"/>
    <property type="molecule type" value="Genomic_DNA"/>
</dbReference>
<keyword evidence="6" id="KW-1185">Reference proteome</keyword>
<feature type="region of interest" description="Disordered" evidence="3">
    <location>
        <begin position="539"/>
        <end position="562"/>
    </location>
</feature>
<evidence type="ECO:0000256" key="3">
    <source>
        <dbReference type="SAM" id="MobiDB-lite"/>
    </source>
</evidence>
<keyword evidence="2" id="KW-0539">Nucleus</keyword>
<feature type="compositionally biased region" description="Acidic residues" evidence="3">
    <location>
        <begin position="552"/>
        <end position="562"/>
    </location>
</feature>
<evidence type="ECO:0000256" key="2">
    <source>
        <dbReference type="ARBA" id="ARBA00023242"/>
    </source>
</evidence>
<gene>
    <name evidence="5" type="ORF">PG993_014046</name>
</gene>
<protein>
    <recommendedName>
        <fullName evidence="4">Zn(2)-C6 fungal-type domain-containing protein</fullName>
    </recommendedName>
</protein>
<organism evidence="5 6">
    <name type="scientific">Apiospora rasikravindrae</name>
    <dbReference type="NCBI Taxonomy" id="990691"/>
    <lineage>
        <taxon>Eukaryota</taxon>
        <taxon>Fungi</taxon>
        <taxon>Dikarya</taxon>
        <taxon>Ascomycota</taxon>
        <taxon>Pezizomycotina</taxon>
        <taxon>Sordariomycetes</taxon>
        <taxon>Xylariomycetidae</taxon>
        <taxon>Amphisphaeriales</taxon>
        <taxon>Apiosporaceae</taxon>
        <taxon>Apiospora</taxon>
    </lineage>
</organism>
<feature type="domain" description="Zn(2)-C6 fungal-type" evidence="4">
    <location>
        <begin position="6"/>
        <end position="40"/>
    </location>
</feature>
<dbReference type="InterPro" id="IPR021858">
    <property type="entry name" value="Fun_TF"/>
</dbReference>
<feature type="region of interest" description="Disordered" evidence="3">
    <location>
        <begin position="482"/>
        <end position="507"/>
    </location>
</feature>
<feature type="compositionally biased region" description="Acidic residues" evidence="3">
    <location>
        <begin position="490"/>
        <end position="504"/>
    </location>
</feature>
<evidence type="ECO:0000256" key="1">
    <source>
        <dbReference type="ARBA" id="ARBA00004123"/>
    </source>
</evidence>
<name>A0ABR1RTF7_9PEZI</name>
<dbReference type="InterPro" id="IPR001138">
    <property type="entry name" value="Zn2Cys6_DnaBD"/>
</dbReference>
<evidence type="ECO:0000313" key="6">
    <source>
        <dbReference type="Proteomes" id="UP001444661"/>
    </source>
</evidence>
<dbReference type="PANTHER" id="PTHR37534:SF15">
    <property type="entry name" value="ZN(II)2CYS6 TRANSCRIPTION FACTOR (EUROFUNG)"/>
    <property type="match status" value="1"/>
</dbReference>
<evidence type="ECO:0000313" key="5">
    <source>
        <dbReference type="EMBL" id="KAK8017720.1"/>
    </source>
</evidence>
<dbReference type="Proteomes" id="UP001444661">
    <property type="component" value="Unassembled WGS sequence"/>
</dbReference>
<dbReference type="Pfam" id="PF11951">
    <property type="entry name" value="Fungal_trans_2"/>
    <property type="match status" value="1"/>
</dbReference>
<dbReference type="PANTHER" id="PTHR37534">
    <property type="entry name" value="TRANSCRIPTIONAL ACTIVATOR PROTEIN UGA3"/>
    <property type="match status" value="1"/>
</dbReference>
<comment type="subcellular location">
    <subcellularLocation>
        <location evidence="1">Nucleus</location>
    </subcellularLocation>
</comment>
<sequence>MWSVRSCRTCSVRGIPCDGNKPACTSCQLSGAVTATRCTEDYESDGGARRGATVTNATGPTPGAAAVAATAAGRRSGAAEKRRDHRSLVKRSSFTDTVPGKDENTTTTTTNVKPLTPDPVASQYRETQLIFDGINYCTPIPYPDPVAFHFPPSPPRSQGPCPPRCCTPARWILGTRKLTIGSCGCGGVVNERVSVDLISIATHFNPYQLLIQRLDKVPVSCIHSYLRPRCTCGTTPVGPASVGRDRRIYVNLVVCTATVHRVLSEEPYYVRSSALVRRNRDLYNFKIQALQEVNEWLGQPDKQTSDSTLMCVICLLLSTMQQSAYTDWRPHLDGARRIIQMRGGLKAIITANPYFKPLLALFVAIDVMAATTTPSTHPQAANATSMALHHWEADPAVFQFNLAISCPCPEELFQALILINYLRYTTVRPELKAKRQRGTCMVLGKLKAFSVSAWASRMKKFRGWKSSGNGVDFDDDGWTRRKSPAFGADSDPDDGMDEDDEEAPSEVPKEDLWLNVAVIYQSAILLYALRTLIIDVQQQQRQDAPEGKEEERAEEDEEEEDLSYLDREFPGIDVDALRLETRQTLIDTLTPIFADVTWAHNVAKLIFFPMFVCGMEAGPREHELQAFVAGGLEHVGRTYGTLGPIAAAEELREKWAADATAPGEVPITWDGWFQRRPEFIFGF</sequence>
<accession>A0ABR1RTF7</accession>